<evidence type="ECO:0000313" key="2">
    <source>
        <dbReference type="EMBL" id="KAE9545481.1"/>
    </source>
</evidence>
<evidence type="ECO:0000256" key="1">
    <source>
        <dbReference type="SAM" id="MobiDB-lite"/>
    </source>
</evidence>
<comment type="caution">
    <text evidence="2">The sequence shown here is derived from an EMBL/GenBank/DDBJ whole genome shotgun (WGS) entry which is preliminary data.</text>
</comment>
<accession>A0A6G0U8M6</accession>
<reference evidence="2 3" key="1">
    <citation type="submission" date="2019-08" db="EMBL/GenBank/DDBJ databases">
        <title>The genome of the soybean aphid Biotype 1, its phylome, world population structure and adaptation to the North American continent.</title>
        <authorList>
            <person name="Giordano R."/>
            <person name="Donthu R.K."/>
            <person name="Hernandez A.G."/>
            <person name="Wright C.L."/>
            <person name="Zimin A.V."/>
        </authorList>
    </citation>
    <scope>NUCLEOTIDE SEQUENCE [LARGE SCALE GENOMIC DNA]</scope>
    <source>
        <tissue evidence="2">Whole aphids</tissue>
    </source>
</reference>
<evidence type="ECO:0000313" key="3">
    <source>
        <dbReference type="Proteomes" id="UP000475862"/>
    </source>
</evidence>
<feature type="compositionally biased region" description="Polar residues" evidence="1">
    <location>
        <begin position="19"/>
        <end position="30"/>
    </location>
</feature>
<sequence length="241" mass="26964">MASGDPTIADNENFQSDWFASNSQSHQRGATGTMEKRSRSPCGCRSLCRTRSWPASLIGDYLTVTRLPSTTYGYRDVGNRLIAVQQLLVDYDVFHVQRSVSPQVVGKLGDHRPSRPVTVDTARCGFVPDLTTTTTMRVVTFATELELSWIIDETLNTMISWLTFGSYVLTMCITFNAKFHTPCRPVTRPSTTQRPLPVADAACHGYVPAHRQVMKVTAECIMNLDIFANVSTYRYLIEIIV</sequence>
<organism evidence="2 3">
    <name type="scientific">Aphis glycines</name>
    <name type="common">Soybean aphid</name>
    <dbReference type="NCBI Taxonomy" id="307491"/>
    <lineage>
        <taxon>Eukaryota</taxon>
        <taxon>Metazoa</taxon>
        <taxon>Ecdysozoa</taxon>
        <taxon>Arthropoda</taxon>
        <taxon>Hexapoda</taxon>
        <taxon>Insecta</taxon>
        <taxon>Pterygota</taxon>
        <taxon>Neoptera</taxon>
        <taxon>Paraneoptera</taxon>
        <taxon>Hemiptera</taxon>
        <taxon>Sternorrhyncha</taxon>
        <taxon>Aphidomorpha</taxon>
        <taxon>Aphidoidea</taxon>
        <taxon>Aphididae</taxon>
        <taxon>Aphidini</taxon>
        <taxon>Aphis</taxon>
        <taxon>Aphis</taxon>
    </lineage>
</organism>
<dbReference type="OrthoDB" id="10579630at2759"/>
<dbReference type="Proteomes" id="UP000475862">
    <property type="component" value="Unassembled WGS sequence"/>
</dbReference>
<feature type="region of interest" description="Disordered" evidence="1">
    <location>
        <begin position="19"/>
        <end position="42"/>
    </location>
</feature>
<keyword evidence="3" id="KW-1185">Reference proteome</keyword>
<proteinExistence type="predicted"/>
<dbReference type="AlphaFoldDB" id="A0A6G0U8M6"/>
<dbReference type="EMBL" id="VYZN01000001">
    <property type="protein sequence ID" value="KAE9545481.1"/>
    <property type="molecule type" value="Genomic_DNA"/>
</dbReference>
<protein>
    <submittedName>
        <fullName evidence="2">Uncharacterized protein</fullName>
    </submittedName>
</protein>
<gene>
    <name evidence="2" type="ORF">AGLY_001024</name>
</gene>
<name>A0A6G0U8M6_APHGL</name>